<evidence type="ECO:0000313" key="3">
    <source>
        <dbReference type="EMBL" id="KKN12153.1"/>
    </source>
</evidence>
<dbReference type="GO" id="GO:0006310">
    <property type="term" value="P:DNA recombination"/>
    <property type="evidence" value="ECO:0007669"/>
    <property type="project" value="UniProtKB-KW"/>
</dbReference>
<proteinExistence type="predicted"/>
<organism evidence="3">
    <name type="scientific">marine sediment metagenome</name>
    <dbReference type="NCBI Taxonomy" id="412755"/>
    <lineage>
        <taxon>unclassified sequences</taxon>
        <taxon>metagenomes</taxon>
        <taxon>ecological metagenomes</taxon>
    </lineage>
</organism>
<evidence type="ECO:0000256" key="1">
    <source>
        <dbReference type="ARBA" id="ARBA00023172"/>
    </source>
</evidence>
<accession>A0A0F9R3V1</accession>
<dbReference type="GO" id="GO:0003677">
    <property type="term" value="F:DNA binding"/>
    <property type="evidence" value="ECO:0007669"/>
    <property type="project" value="InterPro"/>
</dbReference>
<sequence length="228" mass="25131">MQTSNLPSLSKLQNETPKVPCAPLNSEDLANVLLACGNGPAAPRTRLAIALGCTTGFRASELLSLSIDDVFRSGKPRAHVAVARRNMKGSRRGRVAVLPSFVHPYLESWLRVLRRRGRANNQSPLFQSRKGAGKKSISYVQLYRDVRRALDNTSIDPLVPGTHTMRKTFAAEFFAAADRDLWLTQQALGHIDARSTVAYLQTDDAEVERITLDAWNPKPSALLSTKLP</sequence>
<comment type="caution">
    <text evidence="3">The sequence shown here is derived from an EMBL/GenBank/DDBJ whole genome shotgun (WGS) entry which is preliminary data.</text>
</comment>
<dbReference type="GO" id="GO:0015074">
    <property type="term" value="P:DNA integration"/>
    <property type="evidence" value="ECO:0007669"/>
    <property type="project" value="InterPro"/>
</dbReference>
<dbReference type="SUPFAM" id="SSF56349">
    <property type="entry name" value="DNA breaking-rejoining enzymes"/>
    <property type="match status" value="1"/>
</dbReference>
<feature type="domain" description="Tyr recombinase" evidence="2">
    <location>
        <begin position="19"/>
        <end position="212"/>
    </location>
</feature>
<name>A0A0F9R3V1_9ZZZZ</name>
<gene>
    <name evidence="3" type="ORF">LCGC14_1019330</name>
</gene>
<dbReference type="InterPro" id="IPR002104">
    <property type="entry name" value="Integrase_catalytic"/>
</dbReference>
<protein>
    <recommendedName>
        <fullName evidence="2">Tyr recombinase domain-containing protein</fullName>
    </recommendedName>
</protein>
<dbReference type="InterPro" id="IPR011010">
    <property type="entry name" value="DNA_brk_join_enz"/>
</dbReference>
<dbReference type="Gene3D" id="1.10.443.10">
    <property type="entry name" value="Intergrase catalytic core"/>
    <property type="match status" value="1"/>
</dbReference>
<reference evidence="3" key="1">
    <citation type="journal article" date="2015" name="Nature">
        <title>Complex archaea that bridge the gap between prokaryotes and eukaryotes.</title>
        <authorList>
            <person name="Spang A."/>
            <person name="Saw J.H."/>
            <person name="Jorgensen S.L."/>
            <person name="Zaremba-Niedzwiedzka K."/>
            <person name="Martijn J."/>
            <person name="Lind A.E."/>
            <person name="van Eijk R."/>
            <person name="Schleper C."/>
            <person name="Guy L."/>
            <person name="Ettema T.J."/>
        </authorList>
    </citation>
    <scope>NUCLEOTIDE SEQUENCE</scope>
</reference>
<dbReference type="EMBL" id="LAZR01004061">
    <property type="protein sequence ID" value="KKN12153.1"/>
    <property type="molecule type" value="Genomic_DNA"/>
</dbReference>
<keyword evidence="1" id="KW-0233">DNA recombination</keyword>
<evidence type="ECO:0000259" key="2">
    <source>
        <dbReference type="PROSITE" id="PS51898"/>
    </source>
</evidence>
<dbReference type="PROSITE" id="PS51898">
    <property type="entry name" value="TYR_RECOMBINASE"/>
    <property type="match status" value="1"/>
</dbReference>
<dbReference type="AlphaFoldDB" id="A0A0F9R3V1"/>
<dbReference type="Pfam" id="PF00589">
    <property type="entry name" value="Phage_integrase"/>
    <property type="match status" value="1"/>
</dbReference>
<dbReference type="InterPro" id="IPR013762">
    <property type="entry name" value="Integrase-like_cat_sf"/>
</dbReference>